<feature type="transmembrane region" description="Helical" evidence="5">
    <location>
        <begin position="67"/>
        <end position="99"/>
    </location>
</feature>
<feature type="transmembrane region" description="Helical" evidence="5">
    <location>
        <begin position="21"/>
        <end position="47"/>
    </location>
</feature>
<dbReference type="Proteomes" id="UP000244081">
    <property type="component" value="Unassembled WGS sequence"/>
</dbReference>
<evidence type="ECO:0000313" key="6">
    <source>
        <dbReference type="EMBL" id="PTW62359.1"/>
    </source>
</evidence>
<dbReference type="EMBL" id="QAYG01000001">
    <property type="protein sequence ID" value="PTW62359.1"/>
    <property type="molecule type" value="Genomic_DNA"/>
</dbReference>
<dbReference type="Pfam" id="PF09685">
    <property type="entry name" value="MamF_MmsF"/>
    <property type="match status" value="1"/>
</dbReference>
<dbReference type="RefSeq" id="WP_107987942.1">
    <property type="nucleotide sequence ID" value="NZ_QAYG01000001.1"/>
</dbReference>
<reference evidence="6 7" key="1">
    <citation type="submission" date="2018-04" db="EMBL/GenBank/DDBJ databases">
        <title>Genomic Encyclopedia of Archaeal and Bacterial Type Strains, Phase II (KMG-II): from individual species to whole genera.</title>
        <authorList>
            <person name="Goeker M."/>
        </authorList>
    </citation>
    <scope>NUCLEOTIDE SEQUENCE [LARGE SCALE GENOMIC DNA]</scope>
    <source>
        <strain evidence="6 7">DSM 23382</strain>
    </source>
</reference>
<keyword evidence="3 5" id="KW-1133">Transmembrane helix</keyword>
<evidence type="ECO:0000256" key="5">
    <source>
        <dbReference type="SAM" id="Phobius"/>
    </source>
</evidence>
<evidence type="ECO:0000313" key="7">
    <source>
        <dbReference type="Proteomes" id="UP000244081"/>
    </source>
</evidence>
<dbReference type="InterPro" id="IPR019109">
    <property type="entry name" value="MamF_MmsF"/>
</dbReference>
<comment type="subcellular location">
    <subcellularLocation>
        <location evidence="1">Membrane</location>
        <topology evidence="1">Multi-pass membrane protein</topology>
    </subcellularLocation>
</comment>
<proteinExistence type="predicted"/>
<name>A0A2T5VF38_9HYPH</name>
<keyword evidence="4 5" id="KW-0472">Membrane</keyword>
<accession>A0A2T5VF38</accession>
<gene>
    <name evidence="6" type="ORF">C8N35_101401</name>
</gene>
<dbReference type="OrthoDB" id="5405464at2"/>
<protein>
    <submittedName>
        <fullName evidence="6">Putative membrane protein</fullName>
    </submittedName>
</protein>
<evidence type="ECO:0000256" key="1">
    <source>
        <dbReference type="ARBA" id="ARBA00004141"/>
    </source>
</evidence>
<organism evidence="6 7">
    <name type="scientific">Breoghania corrubedonensis</name>
    <dbReference type="NCBI Taxonomy" id="665038"/>
    <lineage>
        <taxon>Bacteria</taxon>
        <taxon>Pseudomonadati</taxon>
        <taxon>Pseudomonadota</taxon>
        <taxon>Alphaproteobacteria</taxon>
        <taxon>Hyphomicrobiales</taxon>
        <taxon>Stappiaceae</taxon>
        <taxon>Breoghania</taxon>
    </lineage>
</organism>
<evidence type="ECO:0000256" key="3">
    <source>
        <dbReference type="ARBA" id="ARBA00022989"/>
    </source>
</evidence>
<keyword evidence="7" id="KW-1185">Reference proteome</keyword>
<comment type="caution">
    <text evidence="6">The sequence shown here is derived from an EMBL/GenBank/DDBJ whole genome shotgun (WGS) entry which is preliminary data.</text>
</comment>
<sequence>MSMQENGGAESYIQPGGNNIMLVYILYLVSFITGGLASIVGVVFAYLNRGKGAAWADTHYTYQIRTFWLGLLYSVICVVLAFIAIGFLLMFLVAVWVIVRCIKGLQAASRREPIADPETWLV</sequence>
<keyword evidence="2 5" id="KW-0812">Transmembrane</keyword>
<evidence type="ECO:0000256" key="4">
    <source>
        <dbReference type="ARBA" id="ARBA00023136"/>
    </source>
</evidence>
<evidence type="ECO:0000256" key="2">
    <source>
        <dbReference type="ARBA" id="ARBA00022692"/>
    </source>
</evidence>
<dbReference type="AlphaFoldDB" id="A0A2T5VF38"/>